<proteinExistence type="predicted"/>
<dbReference type="Pfam" id="PF18911">
    <property type="entry name" value="PKD_4"/>
    <property type="match status" value="1"/>
</dbReference>
<evidence type="ECO:0000259" key="4">
    <source>
        <dbReference type="PROSITE" id="PS51841"/>
    </source>
</evidence>
<sequence>MEKFKFCMTGAAMALAAALSGCGGGSSDVGDGGGHVPPTVSATLPTSATASAPVSITGITVANGAALTVDWGDGTQDTPAAIPTSLTHTYAATAACVKTGTCNIDLAVLGWGPAAELKGAVAVSPPPSLAATLPTTGTVSVPVSISGIAAANGTALSVDWGDGTKETPATSVTSLTHTYAGAGSYAIDLVLSGANSTKAETTGSVTINAIAQPVLAATLPTTGVAGTAVSVTGVTTTDGTALSVNWGDGVTETPALSATTLSHTYAAAGTYTIDMVLTGSAASTPAEKSGSITIGASGPVCDATADLFISEYIEGSGNNKALEIYNPTGCDVDLSHYSLTTYTNGAATTTNFVEALSGTLATGKTVVIYNPSSGTGAGSLTEAATTAGSTYGATVITDGVFPSQVTNFNGNDIVVLMKAGTIIDTFGVIGDLTVKTLTGWPSAAPVTIDHTLRRKAGIKHGNGTVTSPTDGSWDPTAEWDVFPKDTFSGLGQR</sequence>
<name>A0ABU5DKP2_9BURK</name>
<organism evidence="5 6">
    <name type="scientific">Roseateles agri</name>
    <dbReference type="NCBI Taxonomy" id="3098619"/>
    <lineage>
        <taxon>Bacteria</taxon>
        <taxon>Pseudomonadati</taxon>
        <taxon>Pseudomonadota</taxon>
        <taxon>Betaproteobacteria</taxon>
        <taxon>Burkholderiales</taxon>
        <taxon>Sphaerotilaceae</taxon>
        <taxon>Roseateles</taxon>
    </lineage>
</organism>
<evidence type="ECO:0000313" key="6">
    <source>
        <dbReference type="Proteomes" id="UP001285263"/>
    </source>
</evidence>
<keyword evidence="6" id="KW-1185">Reference proteome</keyword>
<dbReference type="Gene3D" id="2.60.40.10">
    <property type="entry name" value="Immunoglobulins"/>
    <property type="match status" value="2"/>
</dbReference>
<feature type="region of interest" description="Disordered" evidence="1">
    <location>
        <begin position="458"/>
        <end position="478"/>
    </location>
</feature>
<dbReference type="PROSITE" id="PS51257">
    <property type="entry name" value="PROKAR_LIPOPROTEIN"/>
    <property type="match status" value="1"/>
</dbReference>
<gene>
    <name evidence="5" type="ORF">SNE35_20235</name>
</gene>
<evidence type="ECO:0000256" key="1">
    <source>
        <dbReference type="SAM" id="MobiDB-lite"/>
    </source>
</evidence>
<reference evidence="5 6" key="1">
    <citation type="submission" date="2023-11" db="EMBL/GenBank/DDBJ databases">
        <title>Paucibacter sp. nov., isolated from fresh soil in Korea.</title>
        <authorList>
            <person name="Le N.T.T."/>
        </authorList>
    </citation>
    <scope>NUCLEOTIDE SEQUENCE [LARGE SCALE GENOMIC DNA]</scope>
    <source>
        <strain evidence="5 6">R3-3</strain>
    </source>
</reference>
<evidence type="ECO:0000259" key="3">
    <source>
        <dbReference type="PROSITE" id="PS50093"/>
    </source>
</evidence>
<dbReference type="SMART" id="SM00089">
    <property type="entry name" value="PKD"/>
    <property type="match status" value="2"/>
</dbReference>
<dbReference type="InterPro" id="IPR001322">
    <property type="entry name" value="Lamin_tail_dom"/>
</dbReference>
<dbReference type="InterPro" id="IPR013783">
    <property type="entry name" value="Ig-like_fold"/>
</dbReference>
<dbReference type="PROSITE" id="PS51841">
    <property type="entry name" value="LTD"/>
    <property type="match status" value="1"/>
</dbReference>
<dbReference type="InterPro" id="IPR022409">
    <property type="entry name" value="PKD/Chitinase_dom"/>
</dbReference>
<feature type="chain" id="PRO_5047495129" evidence="2">
    <location>
        <begin position="17"/>
        <end position="493"/>
    </location>
</feature>
<feature type="domain" description="LTD" evidence="4">
    <location>
        <begin position="288"/>
        <end position="430"/>
    </location>
</feature>
<feature type="signal peptide" evidence="2">
    <location>
        <begin position="1"/>
        <end position="16"/>
    </location>
</feature>
<keyword evidence="2" id="KW-0732">Signal</keyword>
<evidence type="ECO:0000256" key="2">
    <source>
        <dbReference type="SAM" id="SignalP"/>
    </source>
</evidence>
<dbReference type="RefSeq" id="WP_320424812.1">
    <property type="nucleotide sequence ID" value="NZ_JAXCLA010000006.1"/>
</dbReference>
<protein>
    <submittedName>
        <fullName evidence="5">Lamin tail domain-containing protein</fullName>
    </submittedName>
</protein>
<feature type="domain" description="PKD" evidence="3">
    <location>
        <begin position="212"/>
        <end position="284"/>
    </location>
</feature>
<dbReference type="Proteomes" id="UP001285263">
    <property type="component" value="Unassembled WGS sequence"/>
</dbReference>
<dbReference type="InterPro" id="IPR035986">
    <property type="entry name" value="PKD_dom_sf"/>
</dbReference>
<evidence type="ECO:0000313" key="5">
    <source>
        <dbReference type="EMBL" id="MDY0746852.1"/>
    </source>
</evidence>
<accession>A0ABU5DKP2</accession>
<feature type="domain" description="PKD" evidence="3">
    <location>
        <begin position="126"/>
        <end position="214"/>
    </location>
</feature>
<dbReference type="EMBL" id="JAXCLA010000006">
    <property type="protein sequence ID" value="MDY0746852.1"/>
    <property type="molecule type" value="Genomic_DNA"/>
</dbReference>
<dbReference type="SUPFAM" id="SSF49299">
    <property type="entry name" value="PKD domain"/>
    <property type="match status" value="2"/>
</dbReference>
<dbReference type="InterPro" id="IPR000601">
    <property type="entry name" value="PKD_dom"/>
</dbReference>
<dbReference type="PROSITE" id="PS50093">
    <property type="entry name" value="PKD"/>
    <property type="match status" value="2"/>
</dbReference>
<comment type="caution">
    <text evidence="5">The sequence shown here is derived from an EMBL/GenBank/DDBJ whole genome shotgun (WGS) entry which is preliminary data.</text>
</comment>
<dbReference type="Pfam" id="PF00932">
    <property type="entry name" value="LTD"/>
    <property type="match status" value="1"/>
</dbReference>